<organism evidence="5 6">
    <name type="scientific">Ideonella paludis</name>
    <dbReference type="NCBI Taxonomy" id="1233411"/>
    <lineage>
        <taxon>Bacteria</taxon>
        <taxon>Pseudomonadati</taxon>
        <taxon>Pseudomonadota</taxon>
        <taxon>Betaproteobacteria</taxon>
        <taxon>Burkholderiales</taxon>
        <taxon>Sphaerotilaceae</taxon>
        <taxon>Ideonella</taxon>
    </lineage>
</organism>
<keyword evidence="1 5" id="KW-0489">Methyltransferase</keyword>
<evidence type="ECO:0000313" key="5">
    <source>
        <dbReference type="EMBL" id="MBQ0937029.1"/>
    </source>
</evidence>
<accession>A0ABS5E0U1</accession>
<keyword evidence="6" id="KW-1185">Reference proteome</keyword>
<evidence type="ECO:0000256" key="4">
    <source>
        <dbReference type="ARBA" id="ARBA00043988"/>
    </source>
</evidence>
<dbReference type="GO" id="GO:0008168">
    <property type="term" value="F:methyltransferase activity"/>
    <property type="evidence" value="ECO:0007669"/>
    <property type="project" value="UniProtKB-KW"/>
</dbReference>
<dbReference type="Proteomes" id="UP000672097">
    <property type="component" value="Unassembled WGS sequence"/>
</dbReference>
<dbReference type="CDD" id="cd02440">
    <property type="entry name" value="AdoMet_MTases"/>
    <property type="match status" value="1"/>
</dbReference>
<dbReference type="PANTHER" id="PTHR14614:SF164">
    <property type="entry name" value="HISTONE-ARGININE METHYLTRANSFERASE METTL23"/>
    <property type="match status" value="1"/>
</dbReference>
<dbReference type="InterPro" id="IPR029063">
    <property type="entry name" value="SAM-dependent_MTases_sf"/>
</dbReference>
<name>A0ABS5E0U1_9BURK</name>
<dbReference type="Pfam" id="PF10294">
    <property type="entry name" value="Methyltransf_16"/>
    <property type="match status" value="1"/>
</dbReference>
<dbReference type="Gene3D" id="3.40.50.150">
    <property type="entry name" value="Vaccinia Virus protein VP39"/>
    <property type="match status" value="1"/>
</dbReference>
<dbReference type="PANTHER" id="PTHR14614">
    <property type="entry name" value="HEPATOCELLULAR CARCINOMA-ASSOCIATED ANTIGEN"/>
    <property type="match status" value="1"/>
</dbReference>
<evidence type="ECO:0000313" key="6">
    <source>
        <dbReference type="Proteomes" id="UP000672097"/>
    </source>
</evidence>
<evidence type="ECO:0000256" key="2">
    <source>
        <dbReference type="ARBA" id="ARBA00022679"/>
    </source>
</evidence>
<dbReference type="SUPFAM" id="SSF53335">
    <property type="entry name" value="S-adenosyl-L-methionine-dependent methyltransferases"/>
    <property type="match status" value="1"/>
</dbReference>
<dbReference type="RefSeq" id="WP_210810435.1">
    <property type="nucleotide sequence ID" value="NZ_JAGQDG010000006.1"/>
</dbReference>
<protein>
    <submittedName>
        <fullName evidence="5">SAM-dependent methyltransferase</fullName>
    </submittedName>
</protein>
<proteinExistence type="inferred from homology"/>
<sequence>MPGYLLKQECVAVAGVADLHIHSLLDRQQFADPSGEAAALGISSAAWPLFGLVWPSGVQLAAHMGRRPVVAGERILEVGCGLGLASLVSHRRGALVTASDCHPLAEAFLQRNVKANDLADMTYRHGNWAEPAALPGFAARAPVDGRYEVIMGSDVLYERDEAGVLSGFISRHATSAGEVLIVDPNRGNRARFTHQMMALGYTLVQHSLMDLGALSGPYRGTLLHYSRSAQAYERTLN</sequence>
<evidence type="ECO:0000256" key="1">
    <source>
        <dbReference type="ARBA" id="ARBA00022603"/>
    </source>
</evidence>
<keyword evidence="3" id="KW-0949">S-adenosyl-L-methionine</keyword>
<comment type="similarity">
    <text evidence="4">Belongs to the methyltransferase superfamily. METTL23 family.</text>
</comment>
<keyword evidence="2" id="KW-0808">Transferase</keyword>
<dbReference type="InterPro" id="IPR019410">
    <property type="entry name" value="Methyltransf_16"/>
</dbReference>
<gene>
    <name evidence="5" type="ORF">KAK11_17005</name>
</gene>
<comment type="caution">
    <text evidence="5">The sequence shown here is derived from an EMBL/GenBank/DDBJ whole genome shotgun (WGS) entry which is preliminary data.</text>
</comment>
<evidence type="ECO:0000256" key="3">
    <source>
        <dbReference type="ARBA" id="ARBA00022691"/>
    </source>
</evidence>
<dbReference type="GO" id="GO:0032259">
    <property type="term" value="P:methylation"/>
    <property type="evidence" value="ECO:0007669"/>
    <property type="project" value="UniProtKB-KW"/>
</dbReference>
<reference evidence="5 6" key="1">
    <citation type="submission" date="2021-04" db="EMBL/GenBank/DDBJ databases">
        <title>The genome sequence of type strain Ideonella paludis KCTC 32238.</title>
        <authorList>
            <person name="Liu Y."/>
        </authorList>
    </citation>
    <scope>NUCLEOTIDE SEQUENCE [LARGE SCALE GENOMIC DNA]</scope>
    <source>
        <strain evidence="5 6">KCTC 32238</strain>
    </source>
</reference>
<dbReference type="EMBL" id="JAGQDG010000006">
    <property type="protein sequence ID" value="MBQ0937029.1"/>
    <property type="molecule type" value="Genomic_DNA"/>
</dbReference>